<comment type="caution">
    <text evidence="1">The sequence shown here is derived from an EMBL/GenBank/DDBJ whole genome shotgun (WGS) entry which is preliminary data.</text>
</comment>
<protein>
    <submittedName>
        <fullName evidence="1">Uncharacterized protein</fullName>
    </submittedName>
</protein>
<dbReference type="AlphaFoldDB" id="A0A0B0MNB0"/>
<reference evidence="2" key="1">
    <citation type="submission" date="2014-09" db="EMBL/GenBank/DDBJ databases">
        <authorList>
            <person name="Mudge J."/>
            <person name="Ramaraj T."/>
            <person name="Lindquist I.E."/>
            <person name="Bharti A.K."/>
            <person name="Sundararajan A."/>
            <person name="Cameron C.T."/>
            <person name="Woodward J.E."/>
            <person name="May G.D."/>
            <person name="Brubaker C."/>
            <person name="Broadhvest J."/>
            <person name="Wilkins T.A."/>
        </authorList>
    </citation>
    <scope>NUCLEOTIDE SEQUENCE</scope>
    <source>
        <strain evidence="2">cv. AKA8401</strain>
    </source>
</reference>
<dbReference type="EMBL" id="JRRC01370572">
    <property type="protein sequence ID" value="KHG03608.1"/>
    <property type="molecule type" value="Genomic_DNA"/>
</dbReference>
<gene>
    <name evidence="1" type="ORF">F383_26472</name>
</gene>
<dbReference type="Proteomes" id="UP000032142">
    <property type="component" value="Unassembled WGS sequence"/>
</dbReference>
<keyword evidence="2" id="KW-1185">Reference proteome</keyword>
<proteinExistence type="predicted"/>
<evidence type="ECO:0000313" key="2">
    <source>
        <dbReference type="Proteomes" id="UP000032142"/>
    </source>
</evidence>
<sequence>MMAWRYAFASATVGSLFLPNGTSGCILFTKRIINTASVCFLSRVGSQASF</sequence>
<organism evidence="1 2">
    <name type="scientific">Gossypium arboreum</name>
    <name type="common">Tree cotton</name>
    <name type="synonym">Gossypium nanking</name>
    <dbReference type="NCBI Taxonomy" id="29729"/>
    <lineage>
        <taxon>Eukaryota</taxon>
        <taxon>Viridiplantae</taxon>
        <taxon>Streptophyta</taxon>
        <taxon>Embryophyta</taxon>
        <taxon>Tracheophyta</taxon>
        <taxon>Spermatophyta</taxon>
        <taxon>Magnoliopsida</taxon>
        <taxon>eudicotyledons</taxon>
        <taxon>Gunneridae</taxon>
        <taxon>Pentapetalae</taxon>
        <taxon>rosids</taxon>
        <taxon>malvids</taxon>
        <taxon>Malvales</taxon>
        <taxon>Malvaceae</taxon>
        <taxon>Malvoideae</taxon>
        <taxon>Gossypium</taxon>
    </lineage>
</organism>
<name>A0A0B0MNB0_GOSAR</name>
<dbReference type="PROSITE" id="PS51257">
    <property type="entry name" value="PROKAR_LIPOPROTEIN"/>
    <property type="match status" value="1"/>
</dbReference>
<evidence type="ECO:0000313" key="1">
    <source>
        <dbReference type="EMBL" id="KHG03608.1"/>
    </source>
</evidence>
<accession>A0A0B0MNB0</accession>